<dbReference type="GO" id="GO:0003677">
    <property type="term" value="F:DNA binding"/>
    <property type="evidence" value="ECO:0007669"/>
    <property type="project" value="UniProtKB-KW"/>
</dbReference>
<dbReference type="SUPFAM" id="SSF54447">
    <property type="entry name" value="ssDNA-binding transcriptional regulator domain"/>
    <property type="match status" value="1"/>
</dbReference>
<accession>A0A7I8W8K4</accession>
<comment type="caution">
    <text evidence="9">The sequence shown here is derived from an EMBL/GenBank/DDBJ whole genome shotgun (WGS) entry which is preliminary data.</text>
</comment>
<feature type="domain" description="Transcriptional coactivator p15 (PC4) C-terminal" evidence="8">
    <location>
        <begin position="48"/>
        <end position="98"/>
    </location>
</feature>
<evidence type="ECO:0000313" key="9">
    <source>
        <dbReference type="EMBL" id="CAD5124135.1"/>
    </source>
</evidence>
<evidence type="ECO:0000256" key="7">
    <source>
        <dbReference type="SAM" id="MobiDB-lite"/>
    </source>
</evidence>
<evidence type="ECO:0000256" key="5">
    <source>
        <dbReference type="ARBA" id="ARBA00023163"/>
    </source>
</evidence>
<dbReference type="OrthoDB" id="2505440at2759"/>
<organism evidence="9 10">
    <name type="scientific">Dimorphilus gyrociliatus</name>
    <dbReference type="NCBI Taxonomy" id="2664684"/>
    <lineage>
        <taxon>Eukaryota</taxon>
        <taxon>Metazoa</taxon>
        <taxon>Spiralia</taxon>
        <taxon>Lophotrochozoa</taxon>
        <taxon>Annelida</taxon>
        <taxon>Polychaeta</taxon>
        <taxon>Polychaeta incertae sedis</taxon>
        <taxon>Dinophilidae</taxon>
        <taxon>Dimorphilus</taxon>
    </lineage>
</organism>
<dbReference type="Proteomes" id="UP000549394">
    <property type="component" value="Unassembled WGS sequence"/>
</dbReference>
<dbReference type="GO" id="GO:0060261">
    <property type="term" value="P:positive regulation of transcription initiation by RNA polymerase II"/>
    <property type="evidence" value="ECO:0007669"/>
    <property type="project" value="InterPro"/>
</dbReference>
<feature type="region of interest" description="Disordered" evidence="7">
    <location>
        <begin position="1"/>
        <end position="45"/>
    </location>
</feature>
<dbReference type="Gene3D" id="2.30.31.10">
    <property type="entry name" value="Transcriptional Coactivator Pc4, Chain A"/>
    <property type="match status" value="1"/>
</dbReference>
<proteinExistence type="inferred from homology"/>
<dbReference type="InterPro" id="IPR003173">
    <property type="entry name" value="PC4_C"/>
</dbReference>
<name>A0A7I8W8K4_9ANNE</name>
<comment type="similarity">
    <text evidence="2">Belongs to the transcriptional coactivator PC4 family.</text>
</comment>
<keyword evidence="10" id="KW-1185">Reference proteome</keyword>
<evidence type="ECO:0000256" key="1">
    <source>
        <dbReference type="ARBA" id="ARBA00004123"/>
    </source>
</evidence>
<sequence>MPKSREFLTTSESDSDDSPPKAKKRTIEKKPKPKASASKETPDDGKVQLAAKKFVSISEFRSRKYVDIREYYEKDGKTLPGKKGIALDEAAWNKLKDNISVIDEMFKNR</sequence>
<keyword evidence="5" id="KW-0804">Transcription</keyword>
<evidence type="ECO:0000259" key="8">
    <source>
        <dbReference type="Pfam" id="PF02229"/>
    </source>
</evidence>
<dbReference type="GO" id="GO:0003713">
    <property type="term" value="F:transcription coactivator activity"/>
    <property type="evidence" value="ECO:0007669"/>
    <property type="project" value="InterPro"/>
</dbReference>
<gene>
    <name evidence="9" type="ORF">DGYR_LOCUS11722</name>
</gene>
<dbReference type="InterPro" id="IPR045125">
    <property type="entry name" value="Sub1/Tcp4-like"/>
</dbReference>
<evidence type="ECO:0000313" key="10">
    <source>
        <dbReference type="Proteomes" id="UP000549394"/>
    </source>
</evidence>
<keyword evidence="4" id="KW-0238">DNA-binding</keyword>
<dbReference type="GO" id="GO:0005634">
    <property type="term" value="C:nucleus"/>
    <property type="evidence" value="ECO:0007669"/>
    <property type="project" value="UniProtKB-SubCell"/>
</dbReference>
<feature type="compositionally biased region" description="Basic residues" evidence="7">
    <location>
        <begin position="21"/>
        <end position="33"/>
    </location>
</feature>
<keyword evidence="3" id="KW-0805">Transcription regulation</keyword>
<evidence type="ECO:0000256" key="4">
    <source>
        <dbReference type="ARBA" id="ARBA00023125"/>
    </source>
</evidence>
<dbReference type="AlphaFoldDB" id="A0A7I8W8K4"/>
<comment type="subcellular location">
    <subcellularLocation>
        <location evidence="1">Nucleus</location>
    </subcellularLocation>
</comment>
<protein>
    <submittedName>
        <fullName evidence="9">DgyrCDS12436</fullName>
    </submittedName>
</protein>
<evidence type="ECO:0000256" key="6">
    <source>
        <dbReference type="ARBA" id="ARBA00023242"/>
    </source>
</evidence>
<evidence type="ECO:0000256" key="3">
    <source>
        <dbReference type="ARBA" id="ARBA00023015"/>
    </source>
</evidence>
<reference evidence="9 10" key="1">
    <citation type="submission" date="2020-08" db="EMBL/GenBank/DDBJ databases">
        <authorList>
            <person name="Hejnol A."/>
        </authorList>
    </citation>
    <scope>NUCLEOTIDE SEQUENCE [LARGE SCALE GENOMIC DNA]</scope>
</reference>
<evidence type="ECO:0000256" key="2">
    <source>
        <dbReference type="ARBA" id="ARBA00009001"/>
    </source>
</evidence>
<dbReference type="Pfam" id="PF02229">
    <property type="entry name" value="PC4"/>
    <property type="match status" value="1"/>
</dbReference>
<keyword evidence="6" id="KW-0539">Nucleus</keyword>
<dbReference type="PANTHER" id="PTHR13215">
    <property type="entry name" value="RNA POLYMERASE II TRANSCRIPTIONAL COACTIVATOR"/>
    <property type="match status" value="1"/>
</dbReference>
<dbReference type="InterPro" id="IPR009044">
    <property type="entry name" value="ssDNA-bd_transcriptional_reg"/>
</dbReference>
<dbReference type="EMBL" id="CAJFCJ010000020">
    <property type="protein sequence ID" value="CAD5124135.1"/>
    <property type="molecule type" value="Genomic_DNA"/>
</dbReference>